<evidence type="ECO:0000313" key="4">
    <source>
        <dbReference type="EMBL" id="MBD3323850.1"/>
    </source>
</evidence>
<protein>
    <submittedName>
        <fullName evidence="4">Glucose 1-dehydrogenase</fullName>
        <ecNumber evidence="4">1.1.1.47</ecNumber>
    </submittedName>
</protein>
<dbReference type="AlphaFoldDB" id="A0A9D5Q4S2"/>
<dbReference type="NCBIfam" id="NF005559">
    <property type="entry name" value="PRK07231.1"/>
    <property type="match status" value="1"/>
</dbReference>
<dbReference type="Gene3D" id="3.40.50.720">
    <property type="entry name" value="NAD(P)-binding Rossmann-like Domain"/>
    <property type="match status" value="1"/>
</dbReference>
<name>A0A9D5Q4S2_9BACT</name>
<dbReference type="SUPFAM" id="SSF51735">
    <property type="entry name" value="NAD(P)-binding Rossmann-fold domains"/>
    <property type="match status" value="1"/>
</dbReference>
<dbReference type="PANTHER" id="PTHR42879:SF2">
    <property type="entry name" value="3-OXOACYL-[ACYL-CARRIER-PROTEIN] REDUCTASE FABG"/>
    <property type="match status" value="1"/>
</dbReference>
<reference evidence="4" key="1">
    <citation type="submission" date="2019-11" db="EMBL/GenBank/DDBJ databases">
        <title>Microbial mats filling the niche in hypersaline microbial mats.</title>
        <authorList>
            <person name="Wong H.L."/>
            <person name="Macleod F.I."/>
            <person name="White R.A. III"/>
            <person name="Burns B.P."/>
        </authorList>
    </citation>
    <scope>NUCLEOTIDE SEQUENCE</scope>
    <source>
        <strain evidence="4">Rbin_158</strain>
    </source>
</reference>
<dbReference type="InterPro" id="IPR002347">
    <property type="entry name" value="SDR_fam"/>
</dbReference>
<comment type="similarity">
    <text evidence="1">Belongs to the short-chain dehydrogenases/reductases (SDR) family.</text>
</comment>
<dbReference type="PROSITE" id="PS00061">
    <property type="entry name" value="ADH_SHORT"/>
    <property type="match status" value="1"/>
</dbReference>
<dbReference type="NCBIfam" id="NF009466">
    <property type="entry name" value="PRK12826.1-2"/>
    <property type="match status" value="1"/>
</dbReference>
<evidence type="ECO:0000313" key="5">
    <source>
        <dbReference type="Proteomes" id="UP000649604"/>
    </source>
</evidence>
<dbReference type="PRINTS" id="PR00081">
    <property type="entry name" value="GDHRDH"/>
</dbReference>
<dbReference type="GO" id="GO:0032787">
    <property type="term" value="P:monocarboxylic acid metabolic process"/>
    <property type="evidence" value="ECO:0007669"/>
    <property type="project" value="UniProtKB-ARBA"/>
</dbReference>
<dbReference type="PRINTS" id="PR00080">
    <property type="entry name" value="SDRFAMILY"/>
</dbReference>
<proteinExistence type="inferred from homology"/>
<dbReference type="PANTHER" id="PTHR42879">
    <property type="entry name" value="3-OXOACYL-(ACYL-CARRIER-PROTEIN) REDUCTASE"/>
    <property type="match status" value="1"/>
</dbReference>
<keyword evidence="2 4" id="KW-0560">Oxidoreductase</keyword>
<dbReference type="SMART" id="SM00822">
    <property type="entry name" value="PKS_KR"/>
    <property type="match status" value="1"/>
</dbReference>
<feature type="domain" description="Ketoreductase" evidence="3">
    <location>
        <begin position="13"/>
        <end position="214"/>
    </location>
</feature>
<dbReference type="EC" id="1.1.1.47" evidence="4"/>
<comment type="caution">
    <text evidence="4">The sequence shown here is derived from an EMBL/GenBank/DDBJ whole genome shotgun (WGS) entry which is preliminary data.</text>
</comment>
<evidence type="ECO:0000256" key="2">
    <source>
        <dbReference type="ARBA" id="ARBA00023002"/>
    </source>
</evidence>
<organism evidence="4 5">
    <name type="scientific">candidate division KSB3 bacterium</name>
    <dbReference type="NCBI Taxonomy" id="2044937"/>
    <lineage>
        <taxon>Bacteria</taxon>
        <taxon>candidate division KSB3</taxon>
    </lineage>
</organism>
<accession>A0A9D5Q4S2</accession>
<sequence length="255" mass="26454">MGQEDMPKAVPDRVALVTGGSRGIGQAICLALAANGIAVAVHYNASETSAAETVAQIQQSGGRAMAVQADLVDPAAIDQLVVQTTQHLGPVAILVNNAGEMTDVAVTDMTDAIWERSLAINLTAAFRCARACIPAMQARGWGRIINVSSQAAMTGSARHAHYASAKAGLLGLTYSLAKELGGSGITVNAISPGRILTDIITRRMAGREQEWLNQTPLGRFGQPSEVAEVVAFLASDRTSYITGANLNVSGGLLMG</sequence>
<dbReference type="Proteomes" id="UP000649604">
    <property type="component" value="Unassembled WGS sequence"/>
</dbReference>
<dbReference type="FunFam" id="3.40.50.720:FF:000173">
    <property type="entry name" value="3-oxoacyl-[acyl-carrier protein] reductase"/>
    <property type="match status" value="1"/>
</dbReference>
<dbReference type="Pfam" id="PF13561">
    <property type="entry name" value="adh_short_C2"/>
    <property type="match status" value="1"/>
</dbReference>
<evidence type="ECO:0000256" key="1">
    <source>
        <dbReference type="ARBA" id="ARBA00006484"/>
    </source>
</evidence>
<dbReference type="GO" id="GO:0047936">
    <property type="term" value="F:glucose 1-dehydrogenase [NAD(P)+] activity"/>
    <property type="evidence" value="ECO:0007669"/>
    <property type="project" value="UniProtKB-EC"/>
</dbReference>
<evidence type="ECO:0000259" key="3">
    <source>
        <dbReference type="SMART" id="SM00822"/>
    </source>
</evidence>
<dbReference type="EMBL" id="WJJP01000144">
    <property type="protein sequence ID" value="MBD3323850.1"/>
    <property type="molecule type" value="Genomic_DNA"/>
</dbReference>
<gene>
    <name evidence="4" type="ORF">GF339_04655</name>
</gene>
<dbReference type="InterPro" id="IPR036291">
    <property type="entry name" value="NAD(P)-bd_dom_sf"/>
</dbReference>
<dbReference type="InterPro" id="IPR020904">
    <property type="entry name" value="Sc_DH/Rdtase_CS"/>
</dbReference>
<dbReference type="InterPro" id="IPR057326">
    <property type="entry name" value="KR_dom"/>
</dbReference>
<dbReference type="InterPro" id="IPR050259">
    <property type="entry name" value="SDR"/>
</dbReference>